<dbReference type="OrthoDB" id="4142200at2759"/>
<accession>E2BLV8</accession>
<dbReference type="Proteomes" id="UP000008237">
    <property type="component" value="Unassembled WGS sequence"/>
</dbReference>
<dbReference type="EMBL" id="GL449042">
    <property type="protein sequence ID" value="EFN83324.1"/>
    <property type="molecule type" value="Genomic_DNA"/>
</dbReference>
<gene>
    <name evidence="1" type="ORF">EAI_11993</name>
</gene>
<protein>
    <submittedName>
        <fullName evidence="1">Uncharacterized protein</fullName>
    </submittedName>
</protein>
<evidence type="ECO:0000313" key="1">
    <source>
        <dbReference type="EMBL" id="EFN83324.1"/>
    </source>
</evidence>
<dbReference type="InParanoid" id="E2BLV8"/>
<organism evidence="2">
    <name type="scientific">Harpegnathos saltator</name>
    <name type="common">Jerdon's jumping ant</name>
    <dbReference type="NCBI Taxonomy" id="610380"/>
    <lineage>
        <taxon>Eukaryota</taxon>
        <taxon>Metazoa</taxon>
        <taxon>Ecdysozoa</taxon>
        <taxon>Arthropoda</taxon>
        <taxon>Hexapoda</taxon>
        <taxon>Insecta</taxon>
        <taxon>Pterygota</taxon>
        <taxon>Neoptera</taxon>
        <taxon>Endopterygota</taxon>
        <taxon>Hymenoptera</taxon>
        <taxon>Apocrita</taxon>
        <taxon>Aculeata</taxon>
        <taxon>Formicoidea</taxon>
        <taxon>Formicidae</taxon>
        <taxon>Ponerinae</taxon>
        <taxon>Ponerini</taxon>
        <taxon>Harpegnathos</taxon>
    </lineage>
</organism>
<evidence type="ECO:0000313" key="2">
    <source>
        <dbReference type="Proteomes" id="UP000008237"/>
    </source>
</evidence>
<sequence>MTPTQHDEEIEGRSYKDYVYSPVPVSSSSAVFDANTPGKESVQLNAVHGKELCRTSSHVVDTRYPEDMTEKGSTFVQFLAAAAVRSPSCLCFIDDEPSKEIP</sequence>
<reference evidence="1 2" key="1">
    <citation type="journal article" date="2010" name="Science">
        <title>Genomic comparison of the ants Camponotus floridanus and Harpegnathos saltator.</title>
        <authorList>
            <person name="Bonasio R."/>
            <person name="Zhang G."/>
            <person name="Ye C."/>
            <person name="Mutti N.S."/>
            <person name="Fang X."/>
            <person name="Qin N."/>
            <person name="Donahue G."/>
            <person name="Yang P."/>
            <person name="Li Q."/>
            <person name="Li C."/>
            <person name="Zhang P."/>
            <person name="Huang Z."/>
            <person name="Berger S.L."/>
            <person name="Reinberg D."/>
            <person name="Wang J."/>
            <person name="Liebig J."/>
        </authorList>
    </citation>
    <scope>NUCLEOTIDE SEQUENCE [LARGE SCALE GENOMIC DNA]</scope>
    <source>
        <strain evidence="1 2">R22 G/1</strain>
    </source>
</reference>
<keyword evidence="2" id="KW-1185">Reference proteome</keyword>
<dbReference type="AlphaFoldDB" id="E2BLV8"/>
<name>E2BLV8_HARSA</name>
<proteinExistence type="predicted"/>